<dbReference type="AlphaFoldDB" id="A0A367XSW7"/>
<evidence type="ECO:0000313" key="4">
    <source>
        <dbReference type="Proteomes" id="UP000253472"/>
    </source>
</evidence>
<name>A0A367XSW7_9ASCO</name>
<reference evidence="3 4" key="1">
    <citation type="submission" date="2018-06" db="EMBL/GenBank/DDBJ databases">
        <title>Whole genome sequencing of Candida tropicalis (genome annotated by CSBL at Korea University).</title>
        <authorList>
            <person name="Ahn J."/>
        </authorList>
    </citation>
    <scope>NUCLEOTIDE SEQUENCE [LARGE SCALE GENOMIC DNA]</scope>
    <source>
        <strain evidence="3 4">ATCC 20962</strain>
    </source>
</reference>
<dbReference type="EMBL" id="QLNQ01000029">
    <property type="protein sequence ID" value="RCK56499.1"/>
    <property type="molecule type" value="Genomic_DNA"/>
</dbReference>
<dbReference type="GO" id="GO:0003729">
    <property type="term" value="F:mRNA binding"/>
    <property type="evidence" value="ECO:0007669"/>
    <property type="project" value="InterPro"/>
</dbReference>
<evidence type="ECO:0000313" key="3">
    <source>
        <dbReference type="EMBL" id="RCK56499.1"/>
    </source>
</evidence>
<gene>
    <name evidence="3" type="primary">LUC7</name>
    <name evidence="3" type="ORF">Cantr_06025</name>
</gene>
<comment type="similarity">
    <text evidence="1">Belongs to the Luc7 family.</text>
</comment>
<accession>A0A367XSW7</accession>
<evidence type="ECO:0000256" key="2">
    <source>
        <dbReference type="SAM" id="Coils"/>
    </source>
</evidence>
<dbReference type="PANTHER" id="PTHR12375">
    <property type="entry name" value="RNA-BINDING PROTEIN LUC7-RELATED"/>
    <property type="match status" value="1"/>
</dbReference>
<comment type="caution">
    <text evidence="3">The sequence shown here is derived from an EMBL/GenBank/DDBJ whole genome shotgun (WGS) entry which is preliminary data.</text>
</comment>
<dbReference type="InterPro" id="IPR004882">
    <property type="entry name" value="Luc7-rel"/>
</dbReference>
<protein>
    <submittedName>
        <fullName evidence="3">Protein LUC7</fullName>
    </submittedName>
</protein>
<sequence length="245" mass="28699">MAELQRKQIEQLMGRDHGSLVRRIDVDMTSPRVCRGFLVGTCPHDLFVGTKQDLGECPNLHLQKHKMEYEYRTKRLGERFPEIEYDYYKQLAQCVSDLDRNIHNAQLRLQHTPEEKEKIARVTKELDDLDVEIGLMVQELEFLIAKNQSCKVIEYSIELDKKCQQREKLSQQARKITENVGQTSQQKLQVCDGCGAYLSRLDNDRRLADHFVGKIHMGYLEVRRNFKETQQKCKTVRDLKPVVSF</sequence>
<dbReference type="GO" id="GO:0005685">
    <property type="term" value="C:U1 snRNP"/>
    <property type="evidence" value="ECO:0007669"/>
    <property type="project" value="InterPro"/>
</dbReference>
<dbReference type="GO" id="GO:0006376">
    <property type="term" value="P:mRNA splice site recognition"/>
    <property type="evidence" value="ECO:0007669"/>
    <property type="project" value="InterPro"/>
</dbReference>
<dbReference type="STRING" id="5486.A0A367XSW7"/>
<evidence type="ECO:0000256" key="1">
    <source>
        <dbReference type="ARBA" id="ARBA00005655"/>
    </source>
</evidence>
<organism evidence="3 4">
    <name type="scientific">Candida viswanathii</name>
    <dbReference type="NCBI Taxonomy" id="5486"/>
    <lineage>
        <taxon>Eukaryota</taxon>
        <taxon>Fungi</taxon>
        <taxon>Dikarya</taxon>
        <taxon>Ascomycota</taxon>
        <taxon>Saccharomycotina</taxon>
        <taxon>Pichiomycetes</taxon>
        <taxon>Debaryomycetaceae</taxon>
        <taxon>Candida/Lodderomyces clade</taxon>
        <taxon>Candida</taxon>
    </lineage>
</organism>
<keyword evidence="4" id="KW-1185">Reference proteome</keyword>
<feature type="coiled-coil region" evidence="2">
    <location>
        <begin position="159"/>
        <end position="186"/>
    </location>
</feature>
<dbReference type="OrthoDB" id="153872at2759"/>
<dbReference type="Pfam" id="PF03194">
    <property type="entry name" value="LUC7"/>
    <property type="match status" value="1"/>
</dbReference>
<dbReference type="Proteomes" id="UP000253472">
    <property type="component" value="Unassembled WGS sequence"/>
</dbReference>
<keyword evidence="2" id="KW-0175">Coiled coil</keyword>
<proteinExistence type="inferred from homology"/>